<dbReference type="AlphaFoldDB" id="A0A3N1LQC5"/>
<name>A0A3N1LQC5_9PROT</name>
<evidence type="ECO:0008006" key="3">
    <source>
        <dbReference type="Google" id="ProtNLM"/>
    </source>
</evidence>
<keyword evidence="2" id="KW-1185">Reference proteome</keyword>
<organism evidence="1 2">
    <name type="scientific">Stella humosa</name>
    <dbReference type="NCBI Taxonomy" id="94"/>
    <lineage>
        <taxon>Bacteria</taxon>
        <taxon>Pseudomonadati</taxon>
        <taxon>Pseudomonadota</taxon>
        <taxon>Alphaproteobacteria</taxon>
        <taxon>Rhodospirillales</taxon>
        <taxon>Stellaceae</taxon>
        <taxon>Stella</taxon>
    </lineage>
</organism>
<sequence>MQRPDSQRFDSQHLTAHRSETVSAARLPTACFSLNGRSSPGLMPRVLELFAKRDLVPSAFVARTQGADGDELSIDVQMEGMDRDLADYVARCMRQIVGVEVVLVSEKRFGVTA</sequence>
<proteinExistence type="predicted"/>
<dbReference type="OrthoDB" id="7062678at2"/>
<protein>
    <recommendedName>
        <fullName evidence="3">ACT domain-containing protein</fullName>
    </recommendedName>
</protein>
<accession>A0A3N1LQC5</accession>
<dbReference type="RefSeq" id="WP_123691209.1">
    <property type="nucleotide sequence ID" value="NZ_AP019700.1"/>
</dbReference>
<evidence type="ECO:0000313" key="1">
    <source>
        <dbReference type="EMBL" id="ROP91385.1"/>
    </source>
</evidence>
<gene>
    <name evidence="1" type="ORF">EDC65_3252</name>
</gene>
<dbReference type="Proteomes" id="UP000278222">
    <property type="component" value="Unassembled WGS sequence"/>
</dbReference>
<dbReference type="EMBL" id="RJKX01000014">
    <property type="protein sequence ID" value="ROP91385.1"/>
    <property type="molecule type" value="Genomic_DNA"/>
</dbReference>
<comment type="caution">
    <text evidence="1">The sequence shown here is derived from an EMBL/GenBank/DDBJ whole genome shotgun (WGS) entry which is preliminary data.</text>
</comment>
<reference evidence="1 2" key="1">
    <citation type="submission" date="2018-11" db="EMBL/GenBank/DDBJ databases">
        <title>Genomic Encyclopedia of Type Strains, Phase IV (KMG-IV): sequencing the most valuable type-strain genomes for metagenomic binning, comparative biology and taxonomic classification.</title>
        <authorList>
            <person name="Goeker M."/>
        </authorList>
    </citation>
    <scope>NUCLEOTIDE SEQUENCE [LARGE SCALE GENOMIC DNA]</scope>
    <source>
        <strain evidence="1 2">DSM 5900</strain>
    </source>
</reference>
<evidence type="ECO:0000313" key="2">
    <source>
        <dbReference type="Proteomes" id="UP000278222"/>
    </source>
</evidence>